<keyword evidence="7" id="KW-0963">Cytoplasm</keyword>
<dbReference type="FunFam" id="3.40.140.70:FF:000001">
    <property type="entry name" value="Ubiquitin-like modifier-activating enzyme atg7"/>
    <property type="match status" value="1"/>
</dbReference>
<dbReference type="Gene3D" id="3.40.140.70">
    <property type="entry name" value="Ubiquitin-like modifier-activating enzyme ATG7 N-terminal domain"/>
    <property type="match status" value="1"/>
</dbReference>
<comment type="similarity">
    <text evidence="1 7">Belongs to the ATG7 family.</text>
</comment>
<evidence type="ECO:0000256" key="2">
    <source>
        <dbReference type="ARBA" id="ARBA00017647"/>
    </source>
</evidence>
<dbReference type="Proteomes" id="UP001162480">
    <property type="component" value="Chromosome 4"/>
</dbReference>
<dbReference type="NCBIfam" id="TIGR01381">
    <property type="entry name" value="E1_like_apg7"/>
    <property type="match status" value="1"/>
</dbReference>
<evidence type="ECO:0000259" key="8">
    <source>
        <dbReference type="Pfam" id="PF00899"/>
    </source>
</evidence>
<dbReference type="InterPro" id="IPR035985">
    <property type="entry name" value="Ubiquitin-activating_enz"/>
</dbReference>
<dbReference type="AlphaFoldDB" id="A0AA36F336"/>
<reference evidence="10" key="1">
    <citation type="submission" date="2023-08" db="EMBL/GenBank/DDBJ databases">
        <authorList>
            <person name="Alioto T."/>
            <person name="Alioto T."/>
            <person name="Gomez Garrido J."/>
        </authorList>
    </citation>
    <scope>NUCLEOTIDE SEQUENCE</scope>
</reference>
<organism evidence="10 11">
    <name type="scientific">Octopus vulgaris</name>
    <name type="common">Common octopus</name>
    <dbReference type="NCBI Taxonomy" id="6645"/>
    <lineage>
        <taxon>Eukaryota</taxon>
        <taxon>Metazoa</taxon>
        <taxon>Spiralia</taxon>
        <taxon>Lophotrochozoa</taxon>
        <taxon>Mollusca</taxon>
        <taxon>Cephalopoda</taxon>
        <taxon>Coleoidea</taxon>
        <taxon>Octopodiformes</taxon>
        <taxon>Octopoda</taxon>
        <taxon>Incirrata</taxon>
        <taxon>Octopodidae</taxon>
        <taxon>Octopus</taxon>
    </lineage>
</organism>
<comment type="subcellular location">
    <subcellularLocation>
        <location evidence="7">Cytoplasm</location>
    </subcellularLocation>
    <subcellularLocation>
        <location evidence="7">Preautophagosomal structure</location>
    </subcellularLocation>
</comment>
<keyword evidence="11" id="KW-1185">Reference proteome</keyword>
<evidence type="ECO:0000313" key="10">
    <source>
        <dbReference type="EMBL" id="CAI9722045.1"/>
    </source>
</evidence>
<dbReference type="GO" id="GO:0000407">
    <property type="term" value="C:phagophore assembly site"/>
    <property type="evidence" value="ECO:0007669"/>
    <property type="project" value="UniProtKB-SubCell"/>
</dbReference>
<accession>A0AA36F336</accession>
<keyword evidence="7" id="KW-0833">Ubl conjugation pathway</keyword>
<dbReference type="InterPro" id="IPR032197">
    <property type="entry name" value="Atg7_N"/>
</dbReference>
<dbReference type="InterPro" id="IPR042522">
    <property type="entry name" value="Atg7_N_1"/>
</dbReference>
<evidence type="ECO:0000256" key="6">
    <source>
        <dbReference type="PIRSR" id="PIRSR606285-1"/>
    </source>
</evidence>
<dbReference type="GO" id="GO:0034727">
    <property type="term" value="P:piecemeal microautophagy of the nucleus"/>
    <property type="evidence" value="ECO:0007669"/>
    <property type="project" value="TreeGrafter"/>
</dbReference>
<dbReference type="InterPro" id="IPR006285">
    <property type="entry name" value="Atg7"/>
</dbReference>
<dbReference type="SUPFAM" id="SSF69572">
    <property type="entry name" value="Activating enzymes of the ubiquitin-like proteins"/>
    <property type="match status" value="1"/>
</dbReference>
<proteinExistence type="inferred from homology"/>
<dbReference type="Gene3D" id="3.40.140.100">
    <property type="entry name" value="Ubiquitin-like modifier-activating enzyme ATG7 C-terminal domain"/>
    <property type="match status" value="1"/>
</dbReference>
<keyword evidence="3 7" id="KW-0813">Transport</keyword>
<evidence type="ECO:0000259" key="9">
    <source>
        <dbReference type="Pfam" id="PF16420"/>
    </source>
</evidence>
<feature type="active site" description="Glycyl thioester intermediate" evidence="6">
    <location>
        <position position="552"/>
    </location>
</feature>
<evidence type="ECO:0000313" key="11">
    <source>
        <dbReference type="Proteomes" id="UP001162480"/>
    </source>
</evidence>
<dbReference type="CDD" id="cd01486">
    <property type="entry name" value="Apg7"/>
    <property type="match status" value="1"/>
</dbReference>
<dbReference type="GO" id="GO:0000422">
    <property type="term" value="P:autophagy of mitochondrion"/>
    <property type="evidence" value="ECO:0007669"/>
    <property type="project" value="TreeGrafter"/>
</dbReference>
<dbReference type="EMBL" id="OX597817">
    <property type="protein sequence ID" value="CAI9722045.1"/>
    <property type="molecule type" value="Genomic_DNA"/>
</dbReference>
<dbReference type="GO" id="GO:0000045">
    <property type="term" value="P:autophagosome assembly"/>
    <property type="evidence" value="ECO:0007669"/>
    <property type="project" value="TreeGrafter"/>
</dbReference>
<dbReference type="PANTHER" id="PTHR10953">
    <property type="entry name" value="UBIQUITIN-ACTIVATING ENZYME E1"/>
    <property type="match status" value="1"/>
</dbReference>
<dbReference type="PANTHER" id="PTHR10953:SF3">
    <property type="entry name" value="UBIQUITIN-LIKE MODIFIER-ACTIVATING ENZYME ATG7"/>
    <property type="match status" value="1"/>
</dbReference>
<protein>
    <recommendedName>
        <fullName evidence="2 7">Ubiquitin-like modifier-activating enzyme ATG7</fullName>
    </recommendedName>
    <alternativeName>
        <fullName evidence="7">Autophagy-related protein 7</fullName>
    </alternativeName>
</protein>
<dbReference type="GO" id="GO:0015031">
    <property type="term" value="P:protein transport"/>
    <property type="evidence" value="ECO:0007669"/>
    <property type="project" value="UniProtKB-UniRule"/>
</dbReference>
<evidence type="ECO:0000256" key="3">
    <source>
        <dbReference type="ARBA" id="ARBA00022448"/>
    </source>
</evidence>
<evidence type="ECO:0000256" key="7">
    <source>
        <dbReference type="RuleBase" id="RU366022"/>
    </source>
</evidence>
<keyword evidence="5 7" id="KW-0072">Autophagy</keyword>
<dbReference type="Gene3D" id="3.40.50.720">
    <property type="entry name" value="NAD(P)-binding Rossmann-like Domain"/>
    <property type="match status" value="1"/>
</dbReference>
<dbReference type="InterPro" id="IPR042523">
    <property type="entry name" value="Atg7_N_2"/>
</dbReference>
<keyword evidence="4 7" id="KW-0653">Protein transport</keyword>
<name>A0AA36F336_OCTVU</name>
<feature type="domain" description="Ubiquitin-like modifier-activating enzyme Atg7 N-terminal" evidence="9">
    <location>
        <begin position="8"/>
        <end position="315"/>
    </location>
</feature>
<dbReference type="Pfam" id="PF16420">
    <property type="entry name" value="ATG7_N"/>
    <property type="match status" value="1"/>
</dbReference>
<dbReference type="GO" id="GO:0032446">
    <property type="term" value="P:protein modification by small protein conjugation"/>
    <property type="evidence" value="ECO:0007669"/>
    <property type="project" value="TreeGrafter"/>
</dbReference>
<evidence type="ECO:0000256" key="4">
    <source>
        <dbReference type="ARBA" id="ARBA00022927"/>
    </source>
</evidence>
<feature type="domain" description="THIF-type NAD/FAD binding fold" evidence="8">
    <location>
        <begin position="332"/>
        <end position="580"/>
    </location>
</feature>
<dbReference type="GO" id="GO:0019779">
    <property type="term" value="F:Atg8 activating enzyme activity"/>
    <property type="evidence" value="ECO:0007669"/>
    <property type="project" value="TreeGrafter"/>
</dbReference>
<dbReference type="InterPro" id="IPR045886">
    <property type="entry name" value="ThiF/MoeB/HesA"/>
</dbReference>
<dbReference type="FunFam" id="3.40.50.720:FF:000243">
    <property type="entry name" value="Ubiquitin-like modifier-activating enzyme ATG7"/>
    <property type="match status" value="1"/>
</dbReference>
<evidence type="ECO:0000256" key="1">
    <source>
        <dbReference type="ARBA" id="ARBA00010931"/>
    </source>
</evidence>
<comment type="subunit">
    <text evidence="7">Homodimer.</text>
</comment>
<gene>
    <name evidence="10" type="ORF">OCTVUL_1B022833</name>
</gene>
<comment type="function">
    <text evidence="7">E1-like activating enzyme involved in the 2 ubiquitin-like systems required for autophagy.</text>
</comment>
<dbReference type="InterPro" id="IPR000594">
    <property type="entry name" value="ThiF_NAD_FAD-bd"/>
</dbReference>
<dbReference type="GO" id="GO:0019778">
    <property type="term" value="F:Atg12 activating enzyme activity"/>
    <property type="evidence" value="ECO:0007669"/>
    <property type="project" value="TreeGrafter"/>
</dbReference>
<dbReference type="GO" id="GO:0006995">
    <property type="term" value="P:cellular response to nitrogen starvation"/>
    <property type="evidence" value="ECO:0007669"/>
    <property type="project" value="TreeGrafter"/>
</dbReference>
<dbReference type="Pfam" id="PF00899">
    <property type="entry name" value="ThiF"/>
    <property type="match status" value="1"/>
</dbReference>
<sequence length="742" mass="83424">MATEPQKLMFVPFSSALDAGLWYKLSENKLNVYGLDESPKPVFGFYYNGYSSGPCRLSLDFTAFDSKAEAPPRHCKAEGLLYLVNTIEAFKNFKQKEILQATAEQIFNDIKSGKAMENPNLLTQFIMLSFADLKKYHYYYWYAFPCISLPDNVLVHKQRLLKDCFTNDMLENLMKAYDEFQSLNKRLQAFFLFQQTNDGKIIVHPVSMLTKLMSENQKVIFAFYDPCPASDFPGWPLRNYLYFISYVIGDKVSEIEVVCFKDKMQNGVRSIAHSLALSLKIPPVSHITECSSTVGWEKNERGKMGPRMVNLSHSMDPNILAESAVGLNLKLMRWRLIPDLDLELISQTKCLLLGAGTLGCNVARCLIGWGIRNLTLVDNGKISYSNPVRQSLFVFEDSLNGKKPKAETAAESLKKIIPGLNAVGLTLSIPMPGHHVTDGVLEQTKKDITVLEQLISEHDVIFLLMDTRESRWLPSLIAASQQKIVINAALGFDTFLVLRHGLRNPDDVDNATETDAEILKGNLAGNKLGCYFCNDVVAPGDSTKDRTLDQQCTVSRPGMSMIAAGIAVELMVSILQHPLRLKAPACTSTDSDFQSESESCLGIVPHQIRGFLSHYHIVLPAARAFKKCTGCSDTVIKSYQKDGFDFLFMAFNIPSFLEDLTGLTQMQMESIDADAHEEREKVLNAHMMMWTIVLGPQKRTAKNFQAWNNDIPALYGLRNDHKGFTDPYSRTTNKTSLWSEYR</sequence>
<evidence type="ECO:0000256" key="5">
    <source>
        <dbReference type="ARBA" id="ARBA00023006"/>
    </source>
</evidence>